<reference evidence="15" key="1">
    <citation type="submission" date="2017-02" db="UniProtKB">
        <authorList>
            <consortium name="WormBaseParasite"/>
        </authorList>
    </citation>
    <scope>IDENTIFICATION</scope>
</reference>
<dbReference type="GO" id="GO:0005789">
    <property type="term" value="C:endoplasmic reticulum membrane"/>
    <property type="evidence" value="ECO:0007669"/>
    <property type="project" value="UniProtKB-SubCell"/>
</dbReference>
<dbReference type="InterPro" id="IPR014371">
    <property type="entry name" value="Oat_ACAT_DAG_ARE"/>
</dbReference>
<keyword evidence="7 9" id="KW-0472">Membrane</keyword>
<dbReference type="PANTHER" id="PTHR10408">
    <property type="entry name" value="STEROL O-ACYLTRANSFERASE"/>
    <property type="match status" value="1"/>
</dbReference>
<keyword evidence="14" id="KW-1185">Reference proteome</keyword>
<feature type="active site" evidence="10">
    <location>
        <position position="355"/>
    </location>
</feature>
<evidence type="ECO:0000256" key="6">
    <source>
        <dbReference type="ARBA" id="ARBA00022989"/>
    </source>
</evidence>
<dbReference type="Proteomes" id="UP000274756">
    <property type="component" value="Unassembled WGS sequence"/>
</dbReference>
<evidence type="ECO:0000256" key="9">
    <source>
        <dbReference type="PIRNR" id="PIRNR000439"/>
    </source>
</evidence>
<keyword evidence="6 11" id="KW-1133">Transmembrane helix</keyword>
<reference evidence="12 14" key="2">
    <citation type="submission" date="2018-11" db="EMBL/GenBank/DDBJ databases">
        <authorList>
            <consortium name="Pathogen Informatics"/>
        </authorList>
    </citation>
    <scope>NUCLEOTIDE SEQUENCE [LARGE SCALE GENOMIC DNA]</scope>
</reference>
<dbReference type="OrthoDB" id="10039049at2759"/>
<gene>
    <name evidence="12" type="ORF">DME_LOCUS3020</name>
</gene>
<evidence type="ECO:0000256" key="8">
    <source>
        <dbReference type="ARBA" id="ARBA00023315"/>
    </source>
</evidence>
<comment type="similarity">
    <text evidence="2 9">Belongs to the membrane-bound acyltransferase family. Sterol o-acyltransferase subfamily.</text>
</comment>
<dbReference type="Proteomes" id="UP000038040">
    <property type="component" value="Unplaced"/>
</dbReference>
<dbReference type="WBParaSite" id="DME_0000929801-mRNA-1">
    <property type="protein sequence ID" value="DME_0000929801-mRNA-1"/>
    <property type="gene ID" value="DME_0000929801"/>
</dbReference>
<keyword evidence="3 9" id="KW-0808">Transferase</keyword>
<protein>
    <recommendedName>
        <fullName evidence="9">O-acyltransferase</fullName>
    </recommendedName>
</protein>
<comment type="subcellular location">
    <subcellularLocation>
        <location evidence="1 9">Endoplasmic reticulum membrane</location>
        <topology evidence="1 9">Multi-pass membrane protein</topology>
    </subcellularLocation>
</comment>
<dbReference type="STRING" id="318479.A0A0N4UN34"/>
<sequence>MIDDEEHSLISRRVIRSSNFRSKHFQCRQSLLTELFEKTDISILWNLFLAFFLLLHLLTIIVDYLSTGNPFDHLWLITWNFSYFPQTMFVWCLMAISILIPYYILKFWSDIPSKEINFLQQLPFFFIYFFYLILFFILSLNFIFKMRLKCACTFIITCENTRIAMKIHSFIRETFPLDITDEIQFPTVSQLYYYFFCPSFIYRDNYPQTAKRSWKTILIYFLQIIAIILFVNLIFIQMIIPNFAKIPCSTMNFAEFIQRIIISILPGFFCLLSLFYGLLHCWLNMFAEILYFGDRQFYSNWWFSKNMAEYYRNWNLVVHDWLYTYIYKDIAIVVGGKTGLIIAQIIVFFISALFHEYWFGVALRFFYPVMFVLYFVFGGIFFLISRFIRNLFVWNTIMWMNLLVGTGIFVALYSQEWYARQRCSPLFDNAFLDFIIPRHLWFSE</sequence>
<keyword evidence="5 9" id="KW-0256">Endoplasmic reticulum</keyword>
<keyword evidence="8 9" id="KW-0012">Acyltransferase</keyword>
<feature type="transmembrane region" description="Helical" evidence="11">
    <location>
        <begin position="43"/>
        <end position="66"/>
    </location>
</feature>
<evidence type="ECO:0000313" key="14">
    <source>
        <dbReference type="Proteomes" id="UP000274756"/>
    </source>
</evidence>
<dbReference type="GO" id="GO:0008203">
    <property type="term" value="P:cholesterol metabolic process"/>
    <property type="evidence" value="ECO:0007669"/>
    <property type="project" value="TreeGrafter"/>
</dbReference>
<evidence type="ECO:0000256" key="5">
    <source>
        <dbReference type="ARBA" id="ARBA00022824"/>
    </source>
</evidence>
<keyword evidence="4 11" id="KW-0812">Transmembrane</keyword>
<evidence type="ECO:0000256" key="7">
    <source>
        <dbReference type="ARBA" id="ARBA00023136"/>
    </source>
</evidence>
<proteinExistence type="inferred from homology"/>
<dbReference type="InterPro" id="IPR004299">
    <property type="entry name" value="MBOAT_fam"/>
</dbReference>
<name>A0A0N4UN34_DRAME</name>
<evidence type="ECO:0000256" key="10">
    <source>
        <dbReference type="PIRSR" id="PIRSR000439-1"/>
    </source>
</evidence>
<evidence type="ECO:0000256" key="3">
    <source>
        <dbReference type="ARBA" id="ARBA00022679"/>
    </source>
</evidence>
<dbReference type="EMBL" id="UYYG01000097">
    <property type="protein sequence ID" value="VDN53047.1"/>
    <property type="molecule type" value="Genomic_DNA"/>
</dbReference>
<evidence type="ECO:0000256" key="1">
    <source>
        <dbReference type="ARBA" id="ARBA00004477"/>
    </source>
</evidence>
<dbReference type="PIRSF" id="PIRSF000439">
    <property type="entry name" value="Oat_ACAT_DAG_ARE"/>
    <property type="match status" value="1"/>
</dbReference>
<dbReference type="GO" id="GO:0008374">
    <property type="term" value="F:O-acyltransferase activity"/>
    <property type="evidence" value="ECO:0007669"/>
    <property type="project" value="InterPro"/>
</dbReference>
<feature type="transmembrane region" description="Helical" evidence="11">
    <location>
        <begin position="217"/>
        <end position="240"/>
    </location>
</feature>
<accession>A0A0N4UN34</accession>
<feature type="transmembrane region" description="Helical" evidence="11">
    <location>
        <begin position="87"/>
        <end position="105"/>
    </location>
</feature>
<feature type="transmembrane region" description="Helical" evidence="11">
    <location>
        <begin position="125"/>
        <end position="144"/>
    </location>
</feature>
<feature type="transmembrane region" description="Helical" evidence="11">
    <location>
        <begin position="391"/>
        <end position="413"/>
    </location>
</feature>
<evidence type="ECO:0000256" key="2">
    <source>
        <dbReference type="ARBA" id="ARBA00009010"/>
    </source>
</evidence>
<dbReference type="AlphaFoldDB" id="A0A0N4UN34"/>
<feature type="transmembrane region" description="Helical" evidence="11">
    <location>
        <begin position="260"/>
        <end position="279"/>
    </location>
</feature>
<evidence type="ECO:0000313" key="12">
    <source>
        <dbReference type="EMBL" id="VDN53047.1"/>
    </source>
</evidence>
<dbReference type="PANTHER" id="PTHR10408:SF8">
    <property type="entry name" value="O-ACYLTRANSFERASE"/>
    <property type="match status" value="1"/>
</dbReference>
<evidence type="ECO:0000313" key="13">
    <source>
        <dbReference type="Proteomes" id="UP000038040"/>
    </source>
</evidence>
<evidence type="ECO:0000313" key="15">
    <source>
        <dbReference type="WBParaSite" id="DME_0000929801-mRNA-1"/>
    </source>
</evidence>
<feature type="transmembrane region" description="Helical" evidence="11">
    <location>
        <begin position="330"/>
        <end position="353"/>
    </location>
</feature>
<feature type="transmembrane region" description="Helical" evidence="11">
    <location>
        <begin position="365"/>
        <end position="384"/>
    </location>
</feature>
<evidence type="ECO:0000256" key="11">
    <source>
        <dbReference type="SAM" id="Phobius"/>
    </source>
</evidence>
<dbReference type="Pfam" id="PF03062">
    <property type="entry name" value="MBOAT"/>
    <property type="match status" value="1"/>
</dbReference>
<evidence type="ECO:0000256" key="4">
    <source>
        <dbReference type="ARBA" id="ARBA00022692"/>
    </source>
</evidence>
<organism evidence="13 15">
    <name type="scientific">Dracunculus medinensis</name>
    <name type="common">Guinea worm</name>
    <dbReference type="NCBI Taxonomy" id="318479"/>
    <lineage>
        <taxon>Eukaryota</taxon>
        <taxon>Metazoa</taxon>
        <taxon>Ecdysozoa</taxon>
        <taxon>Nematoda</taxon>
        <taxon>Chromadorea</taxon>
        <taxon>Rhabditida</taxon>
        <taxon>Spirurina</taxon>
        <taxon>Dracunculoidea</taxon>
        <taxon>Dracunculidae</taxon>
        <taxon>Dracunculus</taxon>
    </lineage>
</organism>